<organism evidence="3 4">
    <name type="scientific">Megasphaera hexanoica</name>
    <dbReference type="NCBI Taxonomy" id="1675036"/>
    <lineage>
        <taxon>Bacteria</taxon>
        <taxon>Bacillati</taxon>
        <taxon>Bacillota</taxon>
        <taxon>Negativicutes</taxon>
        <taxon>Veillonellales</taxon>
        <taxon>Veillonellaceae</taxon>
        <taxon>Megasphaera</taxon>
    </lineage>
</organism>
<gene>
    <name evidence="3" type="ORF">HF872_06835</name>
</gene>
<keyword evidence="1" id="KW-0812">Transmembrane</keyword>
<comment type="caution">
    <text evidence="3">The sequence shown here is derived from an EMBL/GenBank/DDBJ whole genome shotgun (WGS) entry which is preliminary data.</text>
</comment>
<evidence type="ECO:0000256" key="1">
    <source>
        <dbReference type="SAM" id="Phobius"/>
    </source>
</evidence>
<evidence type="ECO:0000313" key="4">
    <source>
        <dbReference type="Proteomes" id="UP000591071"/>
    </source>
</evidence>
<keyword evidence="1" id="KW-1133">Transmembrane helix</keyword>
<dbReference type="GO" id="GO:0016491">
    <property type="term" value="F:oxidoreductase activity"/>
    <property type="evidence" value="ECO:0007669"/>
    <property type="project" value="InterPro"/>
</dbReference>
<feature type="domain" description="Nitrogenase/oxidoreductase component 1" evidence="2">
    <location>
        <begin position="29"/>
        <end position="325"/>
    </location>
</feature>
<dbReference type="RefSeq" id="WP_170087565.1">
    <property type="nucleotide sequence ID" value="NZ_JABAFG010000009.1"/>
</dbReference>
<protein>
    <recommendedName>
        <fullName evidence="2">Nitrogenase/oxidoreductase component 1 domain-containing protein</fullName>
    </recommendedName>
</protein>
<sequence length="408" mass="45097">MKQAQRVLSTYAVDMFGIASALFELGGLVVMHDASGCNSTYDTHDEPRWYDTPSMVYISGLNEIDTIQGNDQRLIHDIAEVTDAVHPAFIAIGGSPMPNAIGTDFRAIEKMVQERTGIFTMGFRTDGIHSYLPGAGNAYVRLAQHFLKCPVRQPQRPARRVNILGLTPLDFSVVGNATAIKTILTEAGFIIQSSWSMGDTLDNLSEAANADVNAVVSSTGLYLAQYMREEYGIPYVAGIPMGKQGTADWLQALREGNTSYLTGLTGREPREKPQYALADLNAWKTETVYDDQPCDALVIGEPVYLLSMGNLLRHELGLSTVRLLCPLADAPQLLLRHIETVSVEPVIREECRKAQHVLADPIYARLLPEKQDAFISLPHEAYSGRHYHDEMPVIAGPDIADWLRNRLK</sequence>
<proteinExistence type="predicted"/>
<evidence type="ECO:0000313" key="3">
    <source>
        <dbReference type="EMBL" id="NME28337.1"/>
    </source>
</evidence>
<dbReference type="PANTHER" id="PTHR42956:SF1">
    <property type="entry name" value="NITROGENASE IRON-MOLYBDENUM COFACTOR BIOSYNTHESIS PROTEIN NIFE"/>
    <property type="match status" value="1"/>
</dbReference>
<dbReference type="SUPFAM" id="SSF53807">
    <property type="entry name" value="Helical backbone' metal receptor"/>
    <property type="match status" value="1"/>
</dbReference>
<accession>A0A848BZ71</accession>
<evidence type="ECO:0000259" key="2">
    <source>
        <dbReference type="Pfam" id="PF00148"/>
    </source>
</evidence>
<keyword evidence="1" id="KW-0472">Membrane</keyword>
<feature type="transmembrane region" description="Helical" evidence="1">
    <location>
        <begin position="12"/>
        <end position="31"/>
    </location>
</feature>
<reference evidence="3 4" key="1">
    <citation type="submission" date="2020-04" db="EMBL/GenBank/DDBJ databases">
        <authorList>
            <person name="Hitch T.C.A."/>
            <person name="Wylensek D."/>
            <person name="Clavel T."/>
        </authorList>
    </citation>
    <scope>NUCLEOTIDE SEQUENCE [LARGE SCALE GENOMIC DNA]</scope>
    <source>
        <strain evidence="3 4">Oil-RF-744-FAT-WT-6-1</strain>
    </source>
</reference>
<dbReference type="AlphaFoldDB" id="A0A848BZ71"/>
<dbReference type="Gene3D" id="3.40.50.1980">
    <property type="entry name" value="Nitrogenase molybdenum iron protein domain"/>
    <property type="match status" value="2"/>
</dbReference>
<name>A0A848BZ71_9FIRM</name>
<dbReference type="Pfam" id="PF00148">
    <property type="entry name" value="Oxidored_nitro"/>
    <property type="match status" value="1"/>
</dbReference>
<dbReference type="InterPro" id="IPR049939">
    <property type="entry name" value="NifE-like"/>
</dbReference>
<dbReference type="EMBL" id="JABAFG010000009">
    <property type="protein sequence ID" value="NME28337.1"/>
    <property type="molecule type" value="Genomic_DNA"/>
</dbReference>
<dbReference type="InterPro" id="IPR000510">
    <property type="entry name" value="Nase/OxRdtase_comp1"/>
</dbReference>
<dbReference type="PANTHER" id="PTHR42956">
    <property type="entry name" value="NITROGENASE IRON-MOLYBDENUM COFACTOR BIOSYNTHESIS PROTEIN NIFE"/>
    <property type="match status" value="1"/>
</dbReference>
<dbReference type="Proteomes" id="UP000591071">
    <property type="component" value="Unassembled WGS sequence"/>
</dbReference>